<dbReference type="PANTHER" id="PTHR43722">
    <property type="entry name" value="PROLINE IMINOPEPTIDASE"/>
    <property type="match status" value="1"/>
</dbReference>
<dbReference type="EC" id="3.4.11.5" evidence="8 10"/>
<comment type="similarity">
    <text evidence="3 8 10">Belongs to the peptidase S33 family.</text>
</comment>
<dbReference type="AlphaFoldDB" id="A0A1C6S3X4"/>
<evidence type="ECO:0000256" key="10">
    <source>
        <dbReference type="RuleBase" id="RU003421"/>
    </source>
</evidence>
<dbReference type="InterPro" id="IPR005944">
    <property type="entry name" value="Pro_iminopeptidase"/>
</dbReference>
<evidence type="ECO:0000256" key="5">
    <source>
        <dbReference type="ARBA" id="ARBA00022490"/>
    </source>
</evidence>
<organism evidence="12 13">
    <name type="scientific">Micromonospora pallida</name>
    <dbReference type="NCBI Taxonomy" id="145854"/>
    <lineage>
        <taxon>Bacteria</taxon>
        <taxon>Bacillati</taxon>
        <taxon>Actinomycetota</taxon>
        <taxon>Actinomycetes</taxon>
        <taxon>Micromonosporales</taxon>
        <taxon>Micromonosporaceae</taxon>
        <taxon>Micromonospora</taxon>
    </lineage>
</organism>
<name>A0A1C6S3X4_9ACTN</name>
<dbReference type="STRING" id="145854.GA0074692_1717"/>
<dbReference type="Gene3D" id="3.40.50.1820">
    <property type="entry name" value="alpha/beta hydrolase"/>
    <property type="match status" value="1"/>
</dbReference>
<proteinExistence type="inferred from homology"/>
<dbReference type="GO" id="GO:0005737">
    <property type="term" value="C:cytoplasm"/>
    <property type="evidence" value="ECO:0007669"/>
    <property type="project" value="UniProtKB-SubCell"/>
</dbReference>
<evidence type="ECO:0000313" key="12">
    <source>
        <dbReference type="EMBL" id="SCL24173.1"/>
    </source>
</evidence>
<comment type="subcellular location">
    <subcellularLocation>
        <location evidence="2 8">Cytoplasm</location>
    </subcellularLocation>
</comment>
<evidence type="ECO:0000256" key="2">
    <source>
        <dbReference type="ARBA" id="ARBA00004496"/>
    </source>
</evidence>
<dbReference type="GO" id="GO:0004177">
    <property type="term" value="F:aminopeptidase activity"/>
    <property type="evidence" value="ECO:0007669"/>
    <property type="project" value="UniProtKB-UniRule"/>
</dbReference>
<dbReference type="EMBL" id="FMHW01000002">
    <property type="protein sequence ID" value="SCL24173.1"/>
    <property type="molecule type" value="Genomic_DNA"/>
</dbReference>
<dbReference type="OrthoDB" id="9796770at2"/>
<evidence type="ECO:0000256" key="7">
    <source>
        <dbReference type="ARBA" id="ARBA00022801"/>
    </source>
</evidence>
<evidence type="ECO:0000256" key="1">
    <source>
        <dbReference type="ARBA" id="ARBA00001585"/>
    </source>
</evidence>
<sequence>MSYPEMRAQAEGMLDVGDGHRVFWQVGGNPDGKPVVVVHGGPGSGCAPGWARHLDPARYRIVFLDQRGCGRSTPSAGDVSVDLSTNTTDHLVADLERLRAHLGVSRWLVFGASWGSTLGLVYAQRHPDRVSEVVLFSVTLGTRRDIDWITRDMGRVFPEEWARFRDGVPAADRDGCLADAYARLLADSDPVVRERAARDWCAWEDTHVGTVPGHRPDPRYADPVFRMVFARLVTHYWRHGCFLTEEEVLRGADRLAGVPGVLVHGRLDISSPLDGPWRLAQAWPGARLVVVETAGHGASSGPGMAEAVTAALDGFAAT</sequence>
<keyword evidence="7 8" id="KW-0378">Hydrolase</keyword>
<evidence type="ECO:0000256" key="4">
    <source>
        <dbReference type="ARBA" id="ARBA00022438"/>
    </source>
</evidence>
<comment type="catalytic activity">
    <reaction evidence="1 8 10">
        <text>Release of N-terminal proline from a peptide.</text>
        <dbReference type="EC" id="3.4.11.5"/>
    </reaction>
</comment>
<reference evidence="13" key="1">
    <citation type="submission" date="2016-06" db="EMBL/GenBank/DDBJ databases">
        <authorList>
            <person name="Varghese N."/>
            <person name="Submissions Spin"/>
        </authorList>
    </citation>
    <scope>NUCLEOTIDE SEQUENCE [LARGE SCALE GENOMIC DNA]</scope>
    <source>
        <strain evidence="13">DSM 43817</strain>
    </source>
</reference>
<feature type="domain" description="AB hydrolase-1" evidence="11">
    <location>
        <begin position="33"/>
        <end position="297"/>
    </location>
</feature>
<dbReference type="RefSeq" id="WP_091641367.1">
    <property type="nucleotide sequence ID" value="NZ_FMHW01000002.1"/>
</dbReference>
<accession>A0A1C6S3X4</accession>
<keyword evidence="4 8" id="KW-0031">Aminopeptidase</keyword>
<keyword evidence="13" id="KW-1185">Reference proteome</keyword>
<evidence type="ECO:0000256" key="8">
    <source>
        <dbReference type="PIRNR" id="PIRNR006431"/>
    </source>
</evidence>
<evidence type="ECO:0000313" key="13">
    <source>
        <dbReference type="Proteomes" id="UP000198959"/>
    </source>
</evidence>
<dbReference type="PIRSF" id="PIRSF006431">
    <property type="entry name" value="Pept_S33"/>
    <property type="match status" value="1"/>
</dbReference>
<dbReference type="SUPFAM" id="SSF53474">
    <property type="entry name" value="alpha/beta-Hydrolases"/>
    <property type="match status" value="1"/>
</dbReference>
<keyword evidence="6 8" id="KW-0645">Protease</keyword>
<dbReference type="InterPro" id="IPR002410">
    <property type="entry name" value="Peptidase_S33"/>
</dbReference>
<feature type="active site" description="Nucleophile" evidence="9">
    <location>
        <position position="113"/>
    </location>
</feature>
<gene>
    <name evidence="12" type="ORF">GA0074692_1717</name>
</gene>
<evidence type="ECO:0000256" key="3">
    <source>
        <dbReference type="ARBA" id="ARBA00010088"/>
    </source>
</evidence>
<dbReference type="Proteomes" id="UP000198959">
    <property type="component" value="Unassembled WGS sequence"/>
</dbReference>
<dbReference type="PRINTS" id="PR00111">
    <property type="entry name" value="ABHYDROLASE"/>
</dbReference>
<feature type="active site" description="Proton donor" evidence="9">
    <location>
        <position position="296"/>
    </location>
</feature>
<dbReference type="InterPro" id="IPR000073">
    <property type="entry name" value="AB_hydrolase_1"/>
</dbReference>
<dbReference type="InterPro" id="IPR029058">
    <property type="entry name" value="AB_hydrolase_fold"/>
</dbReference>
<keyword evidence="5 8" id="KW-0963">Cytoplasm</keyword>
<evidence type="ECO:0000256" key="9">
    <source>
        <dbReference type="PIRSR" id="PIRSR006431-1"/>
    </source>
</evidence>
<protein>
    <recommendedName>
        <fullName evidence="8 10">Proline iminopeptidase</fullName>
        <shortName evidence="8">PIP</shortName>
        <ecNumber evidence="8 10">3.4.11.5</ecNumber>
    </recommendedName>
    <alternativeName>
        <fullName evidence="8">Prolyl aminopeptidase</fullName>
    </alternativeName>
</protein>
<evidence type="ECO:0000259" key="11">
    <source>
        <dbReference type="Pfam" id="PF00561"/>
    </source>
</evidence>
<dbReference type="NCBIfam" id="TIGR01249">
    <property type="entry name" value="pro_imino_pep_1"/>
    <property type="match status" value="1"/>
</dbReference>
<dbReference type="Pfam" id="PF00561">
    <property type="entry name" value="Abhydrolase_1"/>
    <property type="match status" value="1"/>
</dbReference>
<dbReference type="GO" id="GO:0006508">
    <property type="term" value="P:proteolysis"/>
    <property type="evidence" value="ECO:0007669"/>
    <property type="project" value="UniProtKB-KW"/>
</dbReference>
<evidence type="ECO:0000256" key="6">
    <source>
        <dbReference type="ARBA" id="ARBA00022670"/>
    </source>
</evidence>
<dbReference type="PRINTS" id="PR00793">
    <property type="entry name" value="PROAMNOPTASE"/>
</dbReference>
<dbReference type="PANTHER" id="PTHR43722:SF1">
    <property type="entry name" value="PROLINE IMINOPEPTIDASE"/>
    <property type="match status" value="1"/>
</dbReference>
<feature type="active site" evidence="9">
    <location>
        <position position="268"/>
    </location>
</feature>